<dbReference type="InterPro" id="IPR012349">
    <property type="entry name" value="Split_barrel_FMN-bd"/>
</dbReference>
<dbReference type="PANTHER" id="PTHR30466:SF1">
    <property type="entry name" value="FMN REDUCTASE (NADH) RUTF"/>
    <property type="match status" value="1"/>
</dbReference>
<dbReference type="GO" id="GO:0010181">
    <property type="term" value="F:FMN binding"/>
    <property type="evidence" value="ECO:0007669"/>
    <property type="project" value="InterPro"/>
</dbReference>
<reference evidence="3 4" key="1">
    <citation type="submission" date="2019-10" db="EMBL/GenBank/DDBJ databases">
        <title>Whole genome shotgun sequence of Acrocarpospora pleiomorpha NBRC 16267.</title>
        <authorList>
            <person name="Ichikawa N."/>
            <person name="Kimura A."/>
            <person name="Kitahashi Y."/>
            <person name="Komaki H."/>
            <person name="Oguchi A."/>
        </authorList>
    </citation>
    <scope>NUCLEOTIDE SEQUENCE [LARGE SCALE GENOMIC DNA]</scope>
    <source>
        <strain evidence="3 4">NBRC 16267</strain>
    </source>
</reference>
<keyword evidence="1" id="KW-0560">Oxidoreductase</keyword>
<gene>
    <name evidence="3" type="ORF">Aple_094280</name>
</gene>
<keyword evidence="3" id="KW-0503">Monooxygenase</keyword>
<evidence type="ECO:0000259" key="2">
    <source>
        <dbReference type="SMART" id="SM00903"/>
    </source>
</evidence>
<dbReference type="Proteomes" id="UP000377595">
    <property type="component" value="Unassembled WGS sequence"/>
</dbReference>
<evidence type="ECO:0000313" key="3">
    <source>
        <dbReference type="EMBL" id="GES26529.1"/>
    </source>
</evidence>
<protein>
    <submittedName>
        <fullName evidence="3">Monooxygenase</fullName>
    </submittedName>
</protein>
<accession>A0A5M3Y2T4</accession>
<dbReference type="InterPro" id="IPR050268">
    <property type="entry name" value="NADH-dep_flavin_reductase"/>
</dbReference>
<evidence type="ECO:0000256" key="1">
    <source>
        <dbReference type="ARBA" id="ARBA00023002"/>
    </source>
</evidence>
<name>A0A5M3Y2T4_9ACTN</name>
<dbReference type="RefSeq" id="WP_246265418.1">
    <property type="nucleotide sequence ID" value="NZ_BAAAHM010000002.1"/>
</dbReference>
<proteinExistence type="predicted"/>
<keyword evidence="4" id="KW-1185">Reference proteome</keyword>
<dbReference type="EMBL" id="BLAF01000089">
    <property type="protein sequence ID" value="GES26529.1"/>
    <property type="molecule type" value="Genomic_DNA"/>
</dbReference>
<dbReference type="AlphaFoldDB" id="A0A5M3Y2T4"/>
<organism evidence="3 4">
    <name type="scientific">Acrocarpospora pleiomorpha</name>
    <dbReference type="NCBI Taxonomy" id="90975"/>
    <lineage>
        <taxon>Bacteria</taxon>
        <taxon>Bacillati</taxon>
        <taxon>Actinomycetota</taxon>
        <taxon>Actinomycetes</taxon>
        <taxon>Streptosporangiales</taxon>
        <taxon>Streptosporangiaceae</taxon>
        <taxon>Acrocarpospora</taxon>
    </lineage>
</organism>
<feature type="domain" description="Flavin reductase like" evidence="2">
    <location>
        <begin position="29"/>
        <end position="172"/>
    </location>
</feature>
<dbReference type="SMART" id="SM00903">
    <property type="entry name" value="Flavin_Reduct"/>
    <property type="match status" value="1"/>
</dbReference>
<dbReference type="Pfam" id="PF01613">
    <property type="entry name" value="Flavin_Reduct"/>
    <property type="match status" value="1"/>
</dbReference>
<dbReference type="GO" id="GO:0042602">
    <property type="term" value="F:riboflavin reductase (NADPH) activity"/>
    <property type="evidence" value="ECO:0007669"/>
    <property type="project" value="TreeGrafter"/>
</dbReference>
<dbReference type="Gene3D" id="2.30.110.10">
    <property type="entry name" value="Electron Transport, Fmn-binding Protein, Chain A"/>
    <property type="match status" value="1"/>
</dbReference>
<comment type="caution">
    <text evidence="3">The sequence shown here is derived from an EMBL/GenBank/DDBJ whole genome shotgun (WGS) entry which is preliminary data.</text>
</comment>
<dbReference type="SUPFAM" id="SSF50475">
    <property type="entry name" value="FMN-binding split barrel"/>
    <property type="match status" value="1"/>
</dbReference>
<dbReference type="InterPro" id="IPR002563">
    <property type="entry name" value="Flavin_Rdtase-like_dom"/>
</dbReference>
<sequence length="181" mass="18869">MVQAAAIIQGAGSSMREQGVDGVRFRQALAAHASGVVVITAQAAGALVGLTVTSFTSVSLAPPLVSFYVDRASATWTSLKLADYFAVNVLADEQTELAAIFARKGIDRFANCLGWRMGAHGVPLLDGTSAHLICHRHSVADIGDHILVVGHVVEAGTTGGDPLLYHRASFGSFVPLSRGSE</sequence>
<dbReference type="PANTHER" id="PTHR30466">
    <property type="entry name" value="FLAVIN REDUCTASE"/>
    <property type="match status" value="1"/>
</dbReference>
<dbReference type="GO" id="GO:0004497">
    <property type="term" value="F:monooxygenase activity"/>
    <property type="evidence" value="ECO:0007669"/>
    <property type="project" value="UniProtKB-KW"/>
</dbReference>
<evidence type="ECO:0000313" key="4">
    <source>
        <dbReference type="Proteomes" id="UP000377595"/>
    </source>
</evidence>